<feature type="transmembrane region" description="Helical" evidence="1">
    <location>
        <begin position="110"/>
        <end position="126"/>
    </location>
</feature>
<reference evidence="2" key="1">
    <citation type="submission" date="2020-07" db="EMBL/GenBank/DDBJ databases">
        <title>Huge and variable diversity of episymbiotic CPR bacteria and DPANN archaea in groundwater ecosystems.</title>
        <authorList>
            <person name="He C.Y."/>
            <person name="Keren R."/>
            <person name="Whittaker M."/>
            <person name="Farag I.F."/>
            <person name="Doudna J."/>
            <person name="Cate J.H.D."/>
            <person name="Banfield J.F."/>
        </authorList>
    </citation>
    <scope>NUCLEOTIDE SEQUENCE</scope>
    <source>
        <strain evidence="2">NC_groundwater_1586_Pr3_B-0.1um_66_15</strain>
    </source>
</reference>
<feature type="transmembrane region" description="Helical" evidence="1">
    <location>
        <begin position="78"/>
        <end position="98"/>
    </location>
</feature>
<comment type="caution">
    <text evidence="2">The sequence shown here is derived from an EMBL/GenBank/DDBJ whole genome shotgun (WGS) entry which is preliminary data.</text>
</comment>
<feature type="transmembrane region" description="Helical" evidence="1">
    <location>
        <begin position="15"/>
        <end position="42"/>
    </location>
</feature>
<accession>A0A933L367</accession>
<evidence type="ECO:0000313" key="3">
    <source>
        <dbReference type="Proteomes" id="UP000782610"/>
    </source>
</evidence>
<proteinExistence type="predicted"/>
<protein>
    <submittedName>
        <fullName evidence="2">DUF2306 domain-containing protein</fullName>
    </submittedName>
</protein>
<evidence type="ECO:0000256" key="1">
    <source>
        <dbReference type="SAM" id="Phobius"/>
    </source>
</evidence>
<keyword evidence="1" id="KW-0812">Transmembrane</keyword>
<evidence type="ECO:0000313" key="2">
    <source>
        <dbReference type="EMBL" id="MBI4922756.1"/>
    </source>
</evidence>
<dbReference type="EMBL" id="JACRAF010000038">
    <property type="protein sequence ID" value="MBI4922756.1"/>
    <property type="molecule type" value="Genomic_DNA"/>
</dbReference>
<gene>
    <name evidence="2" type="ORF">HY834_13500</name>
</gene>
<organism evidence="2 3">
    <name type="scientific">Devosia nanyangense</name>
    <dbReference type="NCBI Taxonomy" id="1228055"/>
    <lineage>
        <taxon>Bacteria</taxon>
        <taxon>Pseudomonadati</taxon>
        <taxon>Pseudomonadota</taxon>
        <taxon>Alphaproteobacteria</taxon>
        <taxon>Hyphomicrobiales</taxon>
        <taxon>Devosiaceae</taxon>
        <taxon>Devosia</taxon>
    </lineage>
</organism>
<sequence>MAVLLGIEVPSSDPVFLSIVFGVHIPLGVACVIAGATAMLSRKGRGRHSKAGKVYFWCLTALFASTTVLSLMRWAEDYPLFLFGAAAFACALFGRTALRMKWPYWTRLHLTGMGFSYALLLAAFYVDNGRQLPVWKDLPPVIYWLLPVAVGVALIGRALLTHPLRGLGDPRADAREDGST</sequence>
<dbReference type="Proteomes" id="UP000782610">
    <property type="component" value="Unassembled WGS sequence"/>
</dbReference>
<keyword evidence="1" id="KW-1133">Transmembrane helix</keyword>
<dbReference type="AlphaFoldDB" id="A0A933L367"/>
<feature type="transmembrane region" description="Helical" evidence="1">
    <location>
        <begin position="54"/>
        <end position="72"/>
    </location>
</feature>
<keyword evidence="1" id="KW-0472">Membrane</keyword>
<name>A0A933L367_9HYPH</name>
<feature type="transmembrane region" description="Helical" evidence="1">
    <location>
        <begin position="141"/>
        <end position="160"/>
    </location>
</feature>